<evidence type="ECO:0000313" key="5">
    <source>
        <dbReference type="Proteomes" id="UP000075880"/>
    </source>
</evidence>
<dbReference type="Pfam" id="PF12796">
    <property type="entry name" value="Ank_2"/>
    <property type="match status" value="2"/>
</dbReference>
<dbReference type="PROSITE" id="PS50088">
    <property type="entry name" value="ANK_REPEAT"/>
    <property type="match status" value="4"/>
</dbReference>
<dbReference type="SUPFAM" id="SSF49417">
    <property type="entry name" value="p53-like transcription factors"/>
    <property type="match status" value="1"/>
</dbReference>
<dbReference type="InterPro" id="IPR008967">
    <property type="entry name" value="p53-like_TF_DNA-bd_sf"/>
</dbReference>
<dbReference type="PANTHER" id="PTHR24169:SF28">
    <property type="entry name" value="NUCLEAR FACTOR NF-KAPPA-B P110 SUBUNIT"/>
    <property type="match status" value="1"/>
</dbReference>
<protein>
    <recommendedName>
        <fullName evidence="3">RHD domain-containing protein</fullName>
    </recommendedName>
</protein>
<name>A0AAG5DCZ5_ANOAO</name>
<dbReference type="InterPro" id="IPR014756">
    <property type="entry name" value="Ig_E-set"/>
</dbReference>
<feature type="repeat" description="ANK" evidence="1">
    <location>
        <begin position="870"/>
        <end position="902"/>
    </location>
</feature>
<dbReference type="CDD" id="cd01177">
    <property type="entry name" value="IPT_NFkappaB"/>
    <property type="match status" value="1"/>
</dbReference>
<dbReference type="Pfam" id="PF16179">
    <property type="entry name" value="RHD_dimer"/>
    <property type="match status" value="1"/>
</dbReference>
<dbReference type="GO" id="GO:0005737">
    <property type="term" value="C:cytoplasm"/>
    <property type="evidence" value="ECO:0007669"/>
    <property type="project" value="InterPro"/>
</dbReference>
<dbReference type="Proteomes" id="UP000075880">
    <property type="component" value="Unassembled WGS sequence"/>
</dbReference>
<dbReference type="InterPro" id="IPR011539">
    <property type="entry name" value="RHD_DNA_bind_dom"/>
</dbReference>
<evidence type="ECO:0000313" key="4">
    <source>
        <dbReference type="EnsemblMetazoa" id="ENSAATROPP008689"/>
    </source>
</evidence>
<dbReference type="GO" id="GO:0048731">
    <property type="term" value="P:system development"/>
    <property type="evidence" value="ECO:0007669"/>
    <property type="project" value="UniProtKB-ARBA"/>
</dbReference>
<dbReference type="PANTHER" id="PTHR24169">
    <property type="entry name" value="NUCLEAR FACTOR NF-KAPPA-B PROTEIN"/>
    <property type="match status" value="1"/>
</dbReference>
<dbReference type="Gene3D" id="1.10.533.10">
    <property type="entry name" value="Death Domain, Fas"/>
    <property type="match status" value="1"/>
</dbReference>
<dbReference type="InterPro" id="IPR000451">
    <property type="entry name" value="NFkB/Dor"/>
</dbReference>
<evidence type="ECO:0000256" key="1">
    <source>
        <dbReference type="PROSITE-ProRule" id="PRU00023"/>
    </source>
</evidence>
<dbReference type="GO" id="GO:0000981">
    <property type="term" value="F:DNA-binding transcription factor activity, RNA polymerase II-specific"/>
    <property type="evidence" value="ECO:0007669"/>
    <property type="project" value="TreeGrafter"/>
</dbReference>
<dbReference type="PROSITE" id="PS50254">
    <property type="entry name" value="REL_2"/>
    <property type="match status" value="1"/>
</dbReference>
<dbReference type="GO" id="GO:0000978">
    <property type="term" value="F:RNA polymerase II cis-regulatory region sequence-specific DNA binding"/>
    <property type="evidence" value="ECO:0007669"/>
    <property type="project" value="TreeGrafter"/>
</dbReference>
<accession>A0AAG5DCZ5</accession>
<dbReference type="InterPro" id="IPR002110">
    <property type="entry name" value="Ankyrin_rpt"/>
</dbReference>
<dbReference type="InterPro" id="IPR013783">
    <property type="entry name" value="Ig-like_fold"/>
</dbReference>
<dbReference type="GO" id="GO:0048468">
    <property type="term" value="P:cell development"/>
    <property type="evidence" value="ECO:0007669"/>
    <property type="project" value="UniProtKB-ARBA"/>
</dbReference>
<feature type="compositionally biased region" description="Low complexity" evidence="2">
    <location>
        <begin position="170"/>
        <end position="179"/>
    </location>
</feature>
<feature type="domain" description="RHD" evidence="3">
    <location>
        <begin position="226"/>
        <end position="428"/>
    </location>
</feature>
<dbReference type="SMART" id="SM00248">
    <property type="entry name" value="ANK"/>
    <property type="match status" value="5"/>
</dbReference>
<feature type="compositionally biased region" description="Acidic residues" evidence="2">
    <location>
        <begin position="993"/>
        <end position="1024"/>
    </location>
</feature>
<dbReference type="SMART" id="SM00429">
    <property type="entry name" value="IPT"/>
    <property type="match status" value="1"/>
</dbReference>
<evidence type="ECO:0000256" key="2">
    <source>
        <dbReference type="SAM" id="MobiDB-lite"/>
    </source>
</evidence>
<dbReference type="SUPFAM" id="SSF81296">
    <property type="entry name" value="E set domains"/>
    <property type="match status" value="1"/>
</dbReference>
<dbReference type="InterPro" id="IPR036770">
    <property type="entry name" value="Ankyrin_rpt-contain_sf"/>
</dbReference>
<dbReference type="InterPro" id="IPR002909">
    <property type="entry name" value="IPT_dom"/>
</dbReference>
<feature type="compositionally biased region" description="Polar residues" evidence="2">
    <location>
        <begin position="72"/>
        <end position="81"/>
    </location>
</feature>
<proteinExistence type="predicted"/>
<feature type="region of interest" description="Disordered" evidence="2">
    <location>
        <begin position="65"/>
        <end position="179"/>
    </location>
</feature>
<dbReference type="InterPro" id="IPR032397">
    <property type="entry name" value="RHD_dimer"/>
</dbReference>
<dbReference type="PROSITE" id="PS50297">
    <property type="entry name" value="ANK_REP_REGION"/>
    <property type="match status" value="4"/>
</dbReference>
<dbReference type="InterPro" id="IPR033926">
    <property type="entry name" value="IPT_NFkappaB"/>
</dbReference>
<keyword evidence="1" id="KW-0040">ANK repeat</keyword>
<feature type="compositionally biased region" description="Low complexity" evidence="2">
    <location>
        <begin position="89"/>
        <end position="129"/>
    </location>
</feature>
<dbReference type="PRINTS" id="PR00057">
    <property type="entry name" value="NFKBTNSCPFCT"/>
</dbReference>
<dbReference type="InterPro" id="IPR037059">
    <property type="entry name" value="RHD_DNA_bind_dom_sf"/>
</dbReference>
<dbReference type="InterPro" id="IPR011029">
    <property type="entry name" value="DEATH-like_dom_sf"/>
</dbReference>
<dbReference type="CDD" id="cd08310">
    <property type="entry name" value="Death_NFkB-like"/>
    <property type="match status" value="1"/>
</dbReference>
<reference evidence="4" key="1">
    <citation type="submission" date="2024-04" db="UniProtKB">
        <authorList>
            <consortium name="EnsemblMetazoa"/>
        </authorList>
    </citation>
    <scope>IDENTIFICATION</scope>
    <source>
        <strain evidence="4">EBRO</strain>
    </source>
</reference>
<keyword evidence="5" id="KW-1185">Reference proteome</keyword>
<dbReference type="SUPFAM" id="SSF48403">
    <property type="entry name" value="Ankyrin repeat"/>
    <property type="match status" value="1"/>
</dbReference>
<dbReference type="Gene3D" id="2.60.40.10">
    <property type="entry name" value="Immunoglobulins"/>
    <property type="match status" value="1"/>
</dbReference>
<dbReference type="CDD" id="cd07884">
    <property type="entry name" value="RHD-n_Relish"/>
    <property type="match status" value="1"/>
</dbReference>
<dbReference type="Gene3D" id="1.25.40.20">
    <property type="entry name" value="Ankyrin repeat-containing domain"/>
    <property type="match status" value="1"/>
</dbReference>
<dbReference type="EnsemblMetazoa" id="ENSAATROPT009598">
    <property type="protein sequence ID" value="ENSAATROPP008689"/>
    <property type="gene ID" value="ENSAATROPG007816"/>
</dbReference>
<feature type="compositionally biased region" description="Basic and acidic residues" evidence="2">
    <location>
        <begin position="1035"/>
        <end position="1044"/>
    </location>
</feature>
<organism evidence="4 5">
    <name type="scientific">Anopheles atroparvus</name>
    <name type="common">European mosquito</name>
    <dbReference type="NCBI Taxonomy" id="41427"/>
    <lineage>
        <taxon>Eukaryota</taxon>
        <taxon>Metazoa</taxon>
        <taxon>Ecdysozoa</taxon>
        <taxon>Arthropoda</taxon>
        <taxon>Hexapoda</taxon>
        <taxon>Insecta</taxon>
        <taxon>Pterygota</taxon>
        <taxon>Neoptera</taxon>
        <taxon>Endopterygota</taxon>
        <taxon>Diptera</taxon>
        <taxon>Nematocera</taxon>
        <taxon>Culicoidea</taxon>
        <taxon>Culicidae</taxon>
        <taxon>Anophelinae</taxon>
        <taxon>Anopheles</taxon>
    </lineage>
</organism>
<feature type="repeat" description="ANK" evidence="1">
    <location>
        <begin position="836"/>
        <end position="858"/>
    </location>
</feature>
<evidence type="ECO:0000259" key="3">
    <source>
        <dbReference type="PROSITE" id="PS50254"/>
    </source>
</evidence>
<dbReference type="Pfam" id="PF00554">
    <property type="entry name" value="RHD_DNA_bind"/>
    <property type="match status" value="1"/>
</dbReference>
<feature type="region of interest" description="Disordered" evidence="2">
    <location>
        <begin position="972"/>
        <end position="1049"/>
    </location>
</feature>
<sequence length="1185" mass="130607">MSRECYSTLDVLELFHHQHQQQEVLSNPGCCIYPSPGQGQEQQQQQQLLSSPPQYTILSMDIPPTAAAGVGDQQQHQQHFTLGSERPYASAQSPSSSFASPSSPSSVASPLSQVSSSSSSSMSPQSNASDNSASYTMQNLNLSSSGGSSSMHFPGGGFQQQQHQGHHHQQQQQQQVQQQQQHYYAPQLLCLDQNQVQQQQQQQQSSYGAGYNTQTNDGFLTPKAEYSQPHLVILEQPVDKFRFRYQSEMHGTHGSLMGQRTEKSKKTFPTVELRGYAGEAKVRCSLYQVDPLRRAPHSHLLVIKSGEIDMIDPHDLDVGPATAVDTGGGGGYVATFQGMGIIHTAKKFIGEELYKKLRKHRQTRENREPTEREEKQMQDEAAQMARTMNLNQVCLCFQAFEVDPASNRWKPLGEPVYSNPINNMKSALTGELKICRLSTAVSSVDGGEEVFMFVEKVCKNNIKIRFFELDEYENEVWSDRAVFSEADVHHQYAIAFKTPAYRHKDITEPVEVYMQLFRPKDGCLSEPVPFKYKPRAGMMPAPGTSGTNSSRKRLRMSSGTVSVEIPTVLPNDPNGGASGGGGGVAGVAGALSASTQLPPLHRPFPMLVNHGGGTIAEGLEPSPMHGILGQPGDGSGTTISKELSKASIIQEILNIPTTIATDVAFDSSDFPCNSEEFNKLIREIENQQDLVKLETDSSAADSCVSGEAAGDDGALAKALGEFLRSDGESESLRKLLALIKLFAGNHGRSRQLLASHWTASNQQQLNCLHAAIARNDTTIARKLIELLDEYRLTGELLDLPNDRNETALHLAVTANNGPVVESLLSAGAQLNFCDYRGNTALHRAVVENVPDMVQLLLQAKDARLDSTNDDGLTPLQAAVYAKNLKITRILLDAGAPVSERDLKHGNNILHIAVDNDSLDIVHYLLEKLGYAELGKERNNAGYTPLQLADARCHTSNGSNKLIVRELLRYDPDGLREEPQASSGISRRMKPNEEATEEDDEEEEDEEDEEDDEADADEEDEEADKDEQANAGVGEGKGKENESPRRTAATTVLDSIDLNCDRADIARLLEEHKPEAAATKRTASKESSQPARTDEPRSESALFDDECLEELCSLLNVAGAWKELGSLLDFHAFFGMWEQSPNPARMLIDYFEMKHLPMDRLIDMLRALELRDSMRCIDEMICRKMK</sequence>
<feature type="region of interest" description="Disordered" evidence="2">
    <location>
        <begin position="1070"/>
        <end position="1099"/>
    </location>
</feature>
<dbReference type="AlphaFoldDB" id="A0AAG5DCZ5"/>
<dbReference type="SUPFAM" id="SSF47986">
    <property type="entry name" value="DEATH domain"/>
    <property type="match status" value="1"/>
</dbReference>
<feature type="repeat" description="ANK" evidence="1">
    <location>
        <begin position="904"/>
        <end position="927"/>
    </location>
</feature>
<feature type="repeat" description="ANK" evidence="1">
    <location>
        <begin position="803"/>
        <end position="835"/>
    </location>
</feature>
<dbReference type="Gene3D" id="2.60.40.340">
    <property type="entry name" value="Rel homology domain (RHD), DNA-binding domain"/>
    <property type="match status" value="1"/>
</dbReference>
<feature type="compositionally biased region" description="Low complexity" evidence="2">
    <location>
        <begin position="139"/>
        <end position="150"/>
    </location>
</feature>